<dbReference type="EMBL" id="JADEXS010000142">
    <property type="protein sequence ID" value="MBE9023239.1"/>
    <property type="molecule type" value="Genomic_DNA"/>
</dbReference>
<evidence type="ECO:0000259" key="2">
    <source>
        <dbReference type="Pfam" id="PF13546"/>
    </source>
</evidence>
<dbReference type="Proteomes" id="UP000622533">
    <property type="component" value="Unassembled WGS sequence"/>
</dbReference>
<evidence type="ECO:0000256" key="1">
    <source>
        <dbReference type="SAM" id="MobiDB-lite"/>
    </source>
</evidence>
<reference evidence="3" key="1">
    <citation type="submission" date="2020-10" db="EMBL/GenBank/DDBJ databases">
        <authorList>
            <person name="Castelo-Branco R."/>
            <person name="Eusebio N."/>
            <person name="Adriana R."/>
            <person name="Vieira A."/>
            <person name="Brugerolle De Fraissinette N."/>
            <person name="Rezende De Castro R."/>
            <person name="Schneider M.P."/>
            <person name="Vasconcelos V."/>
            <person name="Leao P.N."/>
        </authorList>
    </citation>
    <scope>NUCLEOTIDE SEQUENCE</scope>
    <source>
        <strain evidence="3">LEGE 12446</strain>
    </source>
</reference>
<dbReference type="AlphaFoldDB" id="A0A8J6ZWU8"/>
<comment type="caution">
    <text evidence="3">The sequence shown here is derived from an EMBL/GenBank/DDBJ whole genome shotgun (WGS) entry which is preliminary data.</text>
</comment>
<feature type="domain" description="Transposase IS701-like DDE" evidence="2">
    <location>
        <begin position="13"/>
        <end position="188"/>
    </location>
</feature>
<organism evidence="3 4">
    <name type="scientific">Desmonostoc muscorum LEGE 12446</name>
    <dbReference type="NCBI Taxonomy" id="1828758"/>
    <lineage>
        <taxon>Bacteria</taxon>
        <taxon>Bacillati</taxon>
        <taxon>Cyanobacteriota</taxon>
        <taxon>Cyanophyceae</taxon>
        <taxon>Nostocales</taxon>
        <taxon>Nostocaceae</taxon>
        <taxon>Desmonostoc</taxon>
    </lineage>
</organism>
<feature type="region of interest" description="Disordered" evidence="1">
    <location>
        <begin position="238"/>
        <end position="262"/>
    </location>
</feature>
<evidence type="ECO:0000313" key="4">
    <source>
        <dbReference type="Proteomes" id="UP000622533"/>
    </source>
</evidence>
<gene>
    <name evidence="3" type="ORF">IQ276_12625</name>
</gene>
<name>A0A8J6ZWU8_DESMC</name>
<keyword evidence="4" id="KW-1185">Reference proteome</keyword>
<protein>
    <submittedName>
        <fullName evidence="3">Transposase</fullName>
    </submittedName>
</protein>
<dbReference type="InterPro" id="IPR038721">
    <property type="entry name" value="IS701-like_DDE_dom"/>
</dbReference>
<evidence type="ECO:0000313" key="3">
    <source>
        <dbReference type="EMBL" id="MBE9023239.1"/>
    </source>
</evidence>
<accession>A0A8J6ZWU8</accession>
<dbReference type="Pfam" id="PF13546">
    <property type="entry name" value="DDE_5"/>
    <property type="match status" value="1"/>
</dbReference>
<sequence length="280" mass="31725">MRIAVQLYSKKIPKQGRIILAGDHTAWSRPDAGTLKERTYEHYTTGGRGGRPITVGYGYSTIAWIPETEGSWALPLRHERITSWENPIDKAVWQLKQVCKDLPSRPITLWDIEYGCAPFVIKTAEIKADKLMRLRSNLCLWGEPPQYSGRGKPRVHGDKFKLNDDSTWADPEQTIEQEDTKLGRVRIRLWTKKHFRLSPHHPMSIILVERLQQDGSLRVNKPMWLAFVGEEMPLLSGKAEGRRQKAEGNSGSCPLPVTPWEQGFKTPTELLFSGSKSGGA</sequence>
<proteinExistence type="predicted"/>